<accession>A0A347WGY0</accession>
<name>A0A347WGY0_9PROT</name>
<feature type="compositionally biased region" description="Basic and acidic residues" evidence="1">
    <location>
        <begin position="21"/>
        <end position="34"/>
    </location>
</feature>
<protein>
    <submittedName>
        <fullName evidence="2">Uncharacterized protein</fullName>
    </submittedName>
</protein>
<reference evidence="2 3" key="1">
    <citation type="submission" date="2017-08" db="EMBL/GenBank/DDBJ databases">
        <title>Complete genome sequence of Gluconacetobacter saccharivorans CV1 isolated from Fermented Vinegar.</title>
        <authorList>
            <person name="Kim S.-Y."/>
        </authorList>
    </citation>
    <scope>NUCLEOTIDE SEQUENCE [LARGE SCALE GENOMIC DNA]</scope>
    <source>
        <strain evidence="2 3">CV1</strain>
        <plasmid evidence="2 3">unnamed3</plasmid>
    </source>
</reference>
<keyword evidence="3" id="KW-1185">Reference proteome</keyword>
<keyword evidence="2" id="KW-0614">Plasmid</keyword>
<feature type="region of interest" description="Disordered" evidence="1">
    <location>
        <begin position="1"/>
        <end position="51"/>
    </location>
</feature>
<evidence type="ECO:0000313" key="2">
    <source>
        <dbReference type="EMBL" id="AXY24123.1"/>
    </source>
</evidence>
<proteinExistence type="predicted"/>
<geneLocation type="plasmid" evidence="2 3">
    <name>unnamed3</name>
</geneLocation>
<dbReference type="AlphaFoldDB" id="A0A347WGY0"/>
<evidence type="ECO:0000313" key="3">
    <source>
        <dbReference type="Proteomes" id="UP000264120"/>
    </source>
</evidence>
<dbReference type="Proteomes" id="UP000264120">
    <property type="component" value="Plasmid unnamed3"/>
</dbReference>
<sequence>MEIARNPRDPQPCPKLKGRKKEREERKEMKKEKGALIGRRSRQGFVATAPG</sequence>
<organism evidence="2 3">
    <name type="scientific">Komagataeibacter saccharivorans</name>
    <dbReference type="NCBI Taxonomy" id="265959"/>
    <lineage>
        <taxon>Bacteria</taxon>
        <taxon>Pseudomonadati</taxon>
        <taxon>Pseudomonadota</taxon>
        <taxon>Alphaproteobacteria</taxon>
        <taxon>Acetobacterales</taxon>
        <taxon>Acetobacteraceae</taxon>
        <taxon>Komagataeibacter</taxon>
    </lineage>
</organism>
<gene>
    <name evidence="2" type="ORF">CD178_03379</name>
</gene>
<dbReference type="KEGG" id="ksc:CD178_03379"/>
<evidence type="ECO:0000256" key="1">
    <source>
        <dbReference type="SAM" id="MobiDB-lite"/>
    </source>
</evidence>
<dbReference type="EMBL" id="CP023039">
    <property type="protein sequence ID" value="AXY24123.1"/>
    <property type="molecule type" value="Genomic_DNA"/>
</dbReference>